<dbReference type="Proteomes" id="UP001233172">
    <property type="component" value="Unassembled WGS sequence"/>
</dbReference>
<proteinExistence type="predicted"/>
<dbReference type="SUPFAM" id="SSF50494">
    <property type="entry name" value="Trypsin-like serine proteases"/>
    <property type="match status" value="1"/>
</dbReference>
<dbReference type="InterPro" id="IPR009003">
    <property type="entry name" value="Peptidase_S1_PA"/>
</dbReference>
<organism evidence="1 2">
    <name type="scientific">Biomphalaria pfeifferi</name>
    <name type="common">Bloodfluke planorb</name>
    <name type="synonym">Freshwater snail</name>
    <dbReference type="NCBI Taxonomy" id="112525"/>
    <lineage>
        <taxon>Eukaryota</taxon>
        <taxon>Metazoa</taxon>
        <taxon>Spiralia</taxon>
        <taxon>Lophotrochozoa</taxon>
        <taxon>Mollusca</taxon>
        <taxon>Gastropoda</taxon>
        <taxon>Heterobranchia</taxon>
        <taxon>Euthyneura</taxon>
        <taxon>Panpulmonata</taxon>
        <taxon>Hygrophila</taxon>
        <taxon>Lymnaeoidea</taxon>
        <taxon>Planorbidae</taxon>
        <taxon>Biomphalaria</taxon>
    </lineage>
</organism>
<dbReference type="AlphaFoldDB" id="A0AAD8C781"/>
<gene>
    <name evidence="1" type="ORF">Bpfe_003584</name>
</gene>
<reference evidence="1" key="2">
    <citation type="submission" date="2023-04" db="EMBL/GenBank/DDBJ databases">
        <authorList>
            <person name="Bu L."/>
            <person name="Lu L."/>
            <person name="Laidemitt M.R."/>
            <person name="Zhang S.M."/>
            <person name="Mutuku M."/>
            <person name="Mkoji G."/>
            <person name="Steinauer M."/>
            <person name="Loker E.S."/>
        </authorList>
    </citation>
    <scope>NUCLEOTIDE SEQUENCE</scope>
    <source>
        <strain evidence="1">KasaAsao</strain>
        <tissue evidence="1">Whole Snail</tissue>
    </source>
</reference>
<dbReference type="EMBL" id="JASAOG010000009">
    <property type="protein sequence ID" value="KAK0066849.1"/>
    <property type="molecule type" value="Genomic_DNA"/>
</dbReference>
<keyword evidence="2" id="KW-1185">Reference proteome</keyword>
<accession>A0AAD8C781</accession>
<sequence>MGLFQTKFDYGTHETAVFKSDDVAEVENQKRECQKDHTKYIPVNELLLEKLPEGYREQNLFDLIKCMAELTVRITVKFCSAKRRQYWMGTEAEYPGYKDRGKESRLIGSGQICDVLKVENGEIKCPCDDCKGANSKKRDVWNIHVFTATHVVYDSDEALKSEIKLFYEGNGGRGNKTFYGVDTIWSNTNGDLCVLSCVTCDQNLAASLLLTIKQINVLWKSIRDNYQNDKKESKQRKYKDRIVVIVSHPHGGGKCVSFDNLDGRVWKWIYIDNRGWHLNYKASTCTGSSGAPVYLYGMDWNKTAYAHSGCNGDCNYSTTWCPK</sequence>
<protein>
    <submittedName>
        <fullName evidence="1">Uncharacterized protein</fullName>
    </submittedName>
</protein>
<reference evidence="1" key="1">
    <citation type="journal article" date="2023" name="PLoS Negl. Trop. Dis.">
        <title>A genome sequence for Biomphalaria pfeifferi, the major vector snail for the human-infecting parasite Schistosoma mansoni.</title>
        <authorList>
            <person name="Bu L."/>
            <person name="Lu L."/>
            <person name="Laidemitt M.R."/>
            <person name="Zhang S.M."/>
            <person name="Mutuku M."/>
            <person name="Mkoji G."/>
            <person name="Steinauer M."/>
            <person name="Loker E.S."/>
        </authorList>
    </citation>
    <scope>NUCLEOTIDE SEQUENCE</scope>
    <source>
        <strain evidence="1">KasaAsao</strain>
    </source>
</reference>
<comment type="caution">
    <text evidence="1">The sequence shown here is derived from an EMBL/GenBank/DDBJ whole genome shotgun (WGS) entry which is preliminary data.</text>
</comment>
<evidence type="ECO:0000313" key="2">
    <source>
        <dbReference type="Proteomes" id="UP001233172"/>
    </source>
</evidence>
<evidence type="ECO:0000313" key="1">
    <source>
        <dbReference type="EMBL" id="KAK0066849.1"/>
    </source>
</evidence>
<name>A0AAD8C781_BIOPF</name>